<dbReference type="GO" id="GO:0006412">
    <property type="term" value="P:translation"/>
    <property type="evidence" value="ECO:0007669"/>
    <property type="project" value="UniProtKB-UniRule"/>
</dbReference>
<feature type="domain" description="Ribosomal protein L9" evidence="9">
    <location>
        <begin position="1"/>
        <end position="47"/>
    </location>
</feature>
<dbReference type="SUPFAM" id="SSF55653">
    <property type="entry name" value="Ribosomal protein L9 C-domain"/>
    <property type="match status" value="1"/>
</dbReference>
<keyword evidence="3 7" id="KW-0694">RNA-binding</keyword>
<dbReference type="InterPro" id="IPR009027">
    <property type="entry name" value="Ribosomal_bL9/RNase_H1_N"/>
</dbReference>
<dbReference type="HAMAP" id="MF_00503">
    <property type="entry name" value="Ribosomal_bL9"/>
    <property type="match status" value="1"/>
</dbReference>
<dbReference type="InterPro" id="IPR000244">
    <property type="entry name" value="Ribosomal_bL9"/>
</dbReference>
<evidence type="ECO:0000313" key="12">
    <source>
        <dbReference type="Proteomes" id="UP000184088"/>
    </source>
</evidence>
<comment type="similarity">
    <text evidence="1 7">Belongs to the bacterial ribosomal protein bL9 family.</text>
</comment>
<dbReference type="FunFam" id="3.40.5.10:FF:000002">
    <property type="entry name" value="50S ribosomal protein L9"/>
    <property type="match status" value="1"/>
</dbReference>
<dbReference type="Pfam" id="PF01281">
    <property type="entry name" value="Ribosomal_L9_N"/>
    <property type="match status" value="1"/>
</dbReference>
<evidence type="ECO:0000256" key="6">
    <source>
        <dbReference type="ARBA" id="ARBA00035292"/>
    </source>
</evidence>
<evidence type="ECO:0000256" key="8">
    <source>
        <dbReference type="SAM" id="MobiDB-lite"/>
    </source>
</evidence>
<dbReference type="Gene3D" id="3.40.5.10">
    <property type="entry name" value="Ribosomal protein L9, N-terminal domain"/>
    <property type="match status" value="1"/>
</dbReference>
<evidence type="ECO:0000256" key="7">
    <source>
        <dbReference type="HAMAP-Rule" id="MF_00503"/>
    </source>
</evidence>
<dbReference type="InterPro" id="IPR036935">
    <property type="entry name" value="Ribosomal_bL9_N_sf"/>
</dbReference>
<evidence type="ECO:0000259" key="9">
    <source>
        <dbReference type="Pfam" id="PF01281"/>
    </source>
</evidence>
<dbReference type="InterPro" id="IPR020069">
    <property type="entry name" value="Ribosomal_bL9_C"/>
</dbReference>
<evidence type="ECO:0000256" key="2">
    <source>
        <dbReference type="ARBA" id="ARBA00022730"/>
    </source>
</evidence>
<dbReference type="InterPro" id="IPR020070">
    <property type="entry name" value="Ribosomal_bL9_N"/>
</dbReference>
<dbReference type="OrthoDB" id="9788336at2"/>
<dbReference type="SUPFAM" id="SSF55658">
    <property type="entry name" value="L9 N-domain-like"/>
    <property type="match status" value="1"/>
</dbReference>
<feature type="domain" description="Large ribosomal subunit protein bL9 C-terminal" evidence="10">
    <location>
        <begin position="63"/>
        <end position="145"/>
    </location>
</feature>
<dbReference type="GO" id="GO:0019843">
    <property type="term" value="F:rRNA binding"/>
    <property type="evidence" value="ECO:0007669"/>
    <property type="project" value="UniProtKB-UniRule"/>
</dbReference>
<dbReference type="NCBIfam" id="TIGR00158">
    <property type="entry name" value="L9"/>
    <property type="match status" value="1"/>
</dbReference>
<dbReference type="InterPro" id="IPR020594">
    <property type="entry name" value="Ribosomal_bL9_bac/chp"/>
</dbReference>
<dbReference type="Proteomes" id="UP000184088">
    <property type="component" value="Unassembled WGS sequence"/>
</dbReference>
<feature type="region of interest" description="Disordered" evidence="8">
    <location>
        <begin position="46"/>
        <end position="66"/>
    </location>
</feature>
<evidence type="ECO:0000256" key="5">
    <source>
        <dbReference type="ARBA" id="ARBA00023274"/>
    </source>
</evidence>
<dbReference type="GO" id="GO:0005840">
    <property type="term" value="C:ribosome"/>
    <property type="evidence" value="ECO:0007669"/>
    <property type="project" value="UniProtKB-KW"/>
</dbReference>
<keyword evidence="5 7" id="KW-0687">Ribonucleoprotein</keyword>
<dbReference type="EMBL" id="FQVH01000018">
    <property type="protein sequence ID" value="SHF32919.1"/>
    <property type="molecule type" value="Genomic_DNA"/>
</dbReference>
<dbReference type="Pfam" id="PF03948">
    <property type="entry name" value="Ribosomal_L9_C"/>
    <property type="match status" value="1"/>
</dbReference>
<dbReference type="Gene3D" id="3.10.430.100">
    <property type="entry name" value="Ribosomal protein L9, C-terminal domain"/>
    <property type="match status" value="1"/>
</dbReference>
<evidence type="ECO:0000259" key="10">
    <source>
        <dbReference type="Pfam" id="PF03948"/>
    </source>
</evidence>
<feature type="compositionally biased region" description="Basic and acidic residues" evidence="8">
    <location>
        <begin position="51"/>
        <end position="66"/>
    </location>
</feature>
<evidence type="ECO:0000256" key="4">
    <source>
        <dbReference type="ARBA" id="ARBA00022980"/>
    </source>
</evidence>
<protein>
    <recommendedName>
        <fullName evidence="6 7">Large ribosomal subunit protein bL9</fullName>
    </recommendedName>
</protein>
<evidence type="ECO:0000256" key="3">
    <source>
        <dbReference type="ARBA" id="ARBA00022884"/>
    </source>
</evidence>
<dbReference type="RefSeq" id="WP_073344015.1">
    <property type="nucleotide sequence ID" value="NZ_FQVH01000018.1"/>
</dbReference>
<dbReference type="AlphaFoldDB" id="A0A1M5ARQ2"/>
<organism evidence="11 12">
    <name type="scientific">Caldanaerobius fijiensis DSM 17918</name>
    <dbReference type="NCBI Taxonomy" id="1121256"/>
    <lineage>
        <taxon>Bacteria</taxon>
        <taxon>Bacillati</taxon>
        <taxon>Bacillota</taxon>
        <taxon>Clostridia</taxon>
        <taxon>Thermoanaerobacterales</taxon>
        <taxon>Thermoanaerobacteraceae</taxon>
        <taxon>Caldanaerobius</taxon>
    </lineage>
</organism>
<keyword evidence="2 7" id="KW-0699">rRNA-binding</keyword>
<dbReference type="GO" id="GO:0003735">
    <property type="term" value="F:structural constituent of ribosome"/>
    <property type="evidence" value="ECO:0007669"/>
    <property type="project" value="InterPro"/>
</dbReference>
<keyword evidence="4 7" id="KW-0689">Ribosomal protein</keyword>
<dbReference type="InterPro" id="IPR036791">
    <property type="entry name" value="Ribosomal_bL9_C_sf"/>
</dbReference>
<sequence length="147" mass="16633">MKVILLKDVKGLGKKDDVVNASDGYARNYLIPRGLGVEATESSIRQLKEKKRMEEEKKAREKKEAQDLAQRLNSTGVVIKVKAGNDKIFGSVTSKEIAEKLKEQHGIDVDKRKIMLEEPIKYLGTFYVDVWLYPEVTAKLKVVIEGE</sequence>
<gene>
    <name evidence="7" type="primary">rplI</name>
    <name evidence="11" type="ORF">SAMN02746089_01708</name>
</gene>
<evidence type="ECO:0000313" key="11">
    <source>
        <dbReference type="EMBL" id="SHF32919.1"/>
    </source>
</evidence>
<keyword evidence="12" id="KW-1185">Reference proteome</keyword>
<evidence type="ECO:0000256" key="1">
    <source>
        <dbReference type="ARBA" id="ARBA00010605"/>
    </source>
</evidence>
<dbReference type="STRING" id="1121256.SAMN02746089_01708"/>
<comment type="function">
    <text evidence="7">Binds to the 23S rRNA.</text>
</comment>
<reference evidence="11 12" key="1">
    <citation type="submission" date="2016-11" db="EMBL/GenBank/DDBJ databases">
        <authorList>
            <person name="Jaros S."/>
            <person name="Januszkiewicz K."/>
            <person name="Wedrychowicz H."/>
        </authorList>
    </citation>
    <scope>NUCLEOTIDE SEQUENCE [LARGE SCALE GENOMIC DNA]</scope>
    <source>
        <strain evidence="11 12">DSM 17918</strain>
    </source>
</reference>
<dbReference type="PANTHER" id="PTHR21368">
    <property type="entry name" value="50S RIBOSOMAL PROTEIN L9"/>
    <property type="match status" value="1"/>
</dbReference>
<accession>A0A1M5ARQ2</accession>
<name>A0A1M5ARQ2_9THEO</name>
<dbReference type="GO" id="GO:1990904">
    <property type="term" value="C:ribonucleoprotein complex"/>
    <property type="evidence" value="ECO:0007669"/>
    <property type="project" value="UniProtKB-KW"/>
</dbReference>
<proteinExistence type="inferred from homology"/>